<organism evidence="3 4">
    <name type="scientific">Marmota marmota marmota</name>
    <name type="common">Alpine marmot</name>
    <dbReference type="NCBI Taxonomy" id="9994"/>
    <lineage>
        <taxon>Eukaryota</taxon>
        <taxon>Metazoa</taxon>
        <taxon>Chordata</taxon>
        <taxon>Craniata</taxon>
        <taxon>Vertebrata</taxon>
        <taxon>Euteleostomi</taxon>
        <taxon>Mammalia</taxon>
        <taxon>Eutheria</taxon>
        <taxon>Euarchontoglires</taxon>
        <taxon>Glires</taxon>
        <taxon>Rodentia</taxon>
        <taxon>Sciuromorpha</taxon>
        <taxon>Sciuridae</taxon>
        <taxon>Xerinae</taxon>
        <taxon>Marmotini</taxon>
        <taxon>Marmota</taxon>
    </lineage>
</organism>
<dbReference type="PANTHER" id="PTHR37874:SF2">
    <property type="entry name" value="GENE 8113-RELATED"/>
    <property type="match status" value="1"/>
</dbReference>
<dbReference type="Pfam" id="PF00517">
    <property type="entry name" value="GP41"/>
    <property type="match status" value="1"/>
</dbReference>
<keyword evidence="4" id="KW-1185">Reference proteome</keyword>
<accession>A0A8C5ZLS6</accession>
<feature type="transmembrane region" description="Helical" evidence="1">
    <location>
        <begin position="215"/>
        <end position="237"/>
    </location>
</feature>
<proteinExistence type="predicted"/>
<evidence type="ECO:0000313" key="4">
    <source>
        <dbReference type="Proteomes" id="UP000694407"/>
    </source>
</evidence>
<protein>
    <recommendedName>
        <fullName evidence="2">Retroviral envelope protein GP41-like domain-containing protein</fullName>
    </recommendedName>
</protein>
<reference evidence="3" key="1">
    <citation type="submission" date="2025-08" db="UniProtKB">
        <authorList>
            <consortium name="Ensembl"/>
        </authorList>
    </citation>
    <scope>IDENTIFICATION</scope>
</reference>
<evidence type="ECO:0000313" key="3">
    <source>
        <dbReference type="Ensembl" id="ENSMMMP00000016077.1"/>
    </source>
</evidence>
<dbReference type="AlphaFoldDB" id="A0A8C5ZLS6"/>
<feature type="transmembrane region" description="Helical" evidence="1">
    <location>
        <begin position="54"/>
        <end position="79"/>
    </location>
</feature>
<dbReference type="Ensembl" id="ENSMMMT00000018295.1">
    <property type="protein sequence ID" value="ENSMMMP00000016077.1"/>
    <property type="gene ID" value="ENSMMMG00000014306.1"/>
</dbReference>
<dbReference type="GO" id="GO:0005198">
    <property type="term" value="F:structural molecule activity"/>
    <property type="evidence" value="ECO:0007669"/>
    <property type="project" value="InterPro"/>
</dbReference>
<evidence type="ECO:0000256" key="1">
    <source>
        <dbReference type="SAM" id="Phobius"/>
    </source>
</evidence>
<sequence length="272" mass="29680">MLNCSNITCYLSECWNGSWTTAVVMKVPTFVPIPVTADPESFPIVELIRARRDFGITAAIVTAVAVSAAAAVTAGVAMASQVQTAATINQVIQQTSTILESQSRINQHILSGILAANQRIDLLQAQVEELSDLVHLGCIDQRAHLCITSVRFNDSRNASRIIGEYLSGTWSMEAENLIQSQLTQIAVLNSTRVEPVTLGQFTSWLSSAFSFFKEWVGVGIFGAMCCFGVVLCLWLLCRLKTRHAQEKAMIVQALAALENGISPQIWLAHLKQ</sequence>
<dbReference type="InterPro" id="IPR053368">
    <property type="entry name" value="Viral_Envelope_Glycoprotein"/>
</dbReference>
<dbReference type="PANTHER" id="PTHR37874">
    <property type="entry name" value="RIKEN CDNA 1500011B03 GENE-RELATED"/>
    <property type="match status" value="1"/>
</dbReference>
<dbReference type="InterPro" id="IPR000328">
    <property type="entry name" value="GP41-like"/>
</dbReference>
<evidence type="ECO:0000259" key="2">
    <source>
        <dbReference type="Pfam" id="PF00517"/>
    </source>
</evidence>
<name>A0A8C5ZLS6_MARMA</name>
<dbReference type="Proteomes" id="UP000694407">
    <property type="component" value="Unplaced"/>
</dbReference>
<feature type="domain" description="Retroviral envelope protein GP41-like" evidence="2">
    <location>
        <begin position="74"/>
        <end position="217"/>
    </location>
</feature>
<keyword evidence="1" id="KW-0472">Membrane</keyword>
<keyword evidence="1" id="KW-0812">Transmembrane</keyword>
<dbReference type="GeneTree" id="ENSGT01150000289947"/>
<reference evidence="3" key="2">
    <citation type="submission" date="2025-09" db="UniProtKB">
        <authorList>
            <consortium name="Ensembl"/>
        </authorList>
    </citation>
    <scope>IDENTIFICATION</scope>
</reference>
<keyword evidence="1" id="KW-1133">Transmembrane helix</keyword>